<name>A0A0R1LXC2_9LACO</name>
<evidence type="ECO:0000256" key="8">
    <source>
        <dbReference type="SAM" id="Phobius"/>
    </source>
</evidence>
<feature type="transmembrane region" description="Helical" evidence="8">
    <location>
        <begin position="45"/>
        <end position="70"/>
    </location>
</feature>
<gene>
    <name evidence="10" type="ORF">FD04_GL001942</name>
</gene>
<reference evidence="10 11" key="1">
    <citation type="journal article" date="2015" name="Genome Announc.">
        <title>Expanding the biotechnology potential of lactobacilli through comparative genomics of 213 strains and associated genera.</title>
        <authorList>
            <person name="Sun Z."/>
            <person name="Harris H.M."/>
            <person name="McCann A."/>
            <person name="Guo C."/>
            <person name="Argimon S."/>
            <person name="Zhang W."/>
            <person name="Yang X."/>
            <person name="Jeffery I.B."/>
            <person name="Cooney J.C."/>
            <person name="Kagawa T.F."/>
            <person name="Liu W."/>
            <person name="Song Y."/>
            <person name="Salvetti E."/>
            <person name="Wrobel A."/>
            <person name="Rasinkangas P."/>
            <person name="Parkhill J."/>
            <person name="Rea M.C."/>
            <person name="O'Sullivan O."/>
            <person name="Ritari J."/>
            <person name="Douillard F.P."/>
            <person name="Paul Ross R."/>
            <person name="Yang R."/>
            <person name="Briner A.E."/>
            <person name="Felis G.E."/>
            <person name="de Vos W.M."/>
            <person name="Barrangou R."/>
            <person name="Klaenhammer T.R."/>
            <person name="Caufield P.W."/>
            <person name="Cui Y."/>
            <person name="Zhang H."/>
            <person name="O'Toole P.W."/>
        </authorList>
    </citation>
    <scope>NUCLEOTIDE SEQUENCE [LARGE SCALE GENOMIC DNA]</scope>
    <source>
        <strain evidence="10 11">DSM 19909</strain>
    </source>
</reference>
<feature type="transmembrane region" description="Helical" evidence="8">
    <location>
        <begin position="82"/>
        <end position="103"/>
    </location>
</feature>
<comment type="similarity">
    <text evidence="7">Belongs to the ThrE exporter (TC 2.A.79) family.</text>
</comment>
<feature type="transmembrane region" description="Helical" evidence="8">
    <location>
        <begin position="7"/>
        <end position="25"/>
    </location>
</feature>
<evidence type="ECO:0000256" key="6">
    <source>
        <dbReference type="ARBA" id="ARBA00023136"/>
    </source>
</evidence>
<evidence type="ECO:0000259" key="9">
    <source>
        <dbReference type="Pfam" id="PF12821"/>
    </source>
</evidence>
<proteinExistence type="inferred from homology"/>
<organism evidence="10 11">
    <name type="scientific">Secundilactobacillus odoratitofui DSM 19909 = JCM 15043</name>
    <dbReference type="NCBI Taxonomy" id="1423776"/>
    <lineage>
        <taxon>Bacteria</taxon>
        <taxon>Bacillati</taxon>
        <taxon>Bacillota</taxon>
        <taxon>Bacilli</taxon>
        <taxon>Lactobacillales</taxon>
        <taxon>Lactobacillaceae</taxon>
        <taxon>Secundilactobacillus</taxon>
    </lineage>
</organism>
<dbReference type="GO" id="GO:0015744">
    <property type="term" value="P:succinate transport"/>
    <property type="evidence" value="ECO:0007669"/>
    <property type="project" value="TreeGrafter"/>
</dbReference>
<evidence type="ECO:0000256" key="4">
    <source>
        <dbReference type="ARBA" id="ARBA00022692"/>
    </source>
</evidence>
<dbReference type="OrthoDB" id="9810047at2"/>
<comment type="subcellular location">
    <subcellularLocation>
        <location evidence="1">Cell membrane</location>
        <topology evidence="1">Multi-pass membrane protein</topology>
    </subcellularLocation>
</comment>
<evidence type="ECO:0000256" key="1">
    <source>
        <dbReference type="ARBA" id="ARBA00004651"/>
    </source>
</evidence>
<keyword evidence="3" id="KW-0997">Cell inner membrane</keyword>
<evidence type="ECO:0000256" key="7">
    <source>
        <dbReference type="ARBA" id="ARBA00034125"/>
    </source>
</evidence>
<dbReference type="Proteomes" id="UP000051160">
    <property type="component" value="Unassembled WGS sequence"/>
</dbReference>
<evidence type="ECO:0000256" key="2">
    <source>
        <dbReference type="ARBA" id="ARBA00022475"/>
    </source>
</evidence>
<dbReference type="EMBL" id="AZEE01000030">
    <property type="protein sequence ID" value="KRK97082.1"/>
    <property type="molecule type" value="Genomic_DNA"/>
</dbReference>
<dbReference type="AlphaFoldDB" id="A0A0R1LXC2"/>
<dbReference type="PANTHER" id="PTHR34390">
    <property type="entry name" value="UPF0442 PROTEIN YJJB-RELATED"/>
    <property type="match status" value="1"/>
</dbReference>
<evidence type="ECO:0000313" key="11">
    <source>
        <dbReference type="Proteomes" id="UP000051160"/>
    </source>
</evidence>
<keyword evidence="11" id="KW-1185">Reference proteome</keyword>
<evidence type="ECO:0000256" key="3">
    <source>
        <dbReference type="ARBA" id="ARBA00022519"/>
    </source>
</evidence>
<keyword evidence="4 8" id="KW-0812">Transmembrane</keyword>
<feature type="domain" description="Threonine/Serine exporter ThrE" evidence="9">
    <location>
        <begin position="11"/>
        <end position="137"/>
    </location>
</feature>
<dbReference type="STRING" id="1423776.FD04_GL001942"/>
<dbReference type="GO" id="GO:0005886">
    <property type="term" value="C:plasma membrane"/>
    <property type="evidence" value="ECO:0007669"/>
    <property type="project" value="UniProtKB-SubCell"/>
</dbReference>
<comment type="caution">
    <text evidence="10">The sequence shown here is derived from an EMBL/GenBank/DDBJ whole genome shotgun (WGS) entry which is preliminary data.</text>
</comment>
<dbReference type="InterPro" id="IPR024528">
    <property type="entry name" value="ThrE_2"/>
</dbReference>
<sequence length="163" mass="18039">MTMITNLIIDLALTYVATVTFGVLINVPRRGLNVGGWISTVSFLVYRLCLMLHTGIALANLVGALLIGILSMQAARYKKMPVINFNIPSMVPFVPGGQAYQMVKNFALGNNSLALSYLLQVVVIAGAIAFGFLLAELFNRLQARLMLKLSSRWRHEHRHNPKL</sequence>
<keyword evidence="6 8" id="KW-0472">Membrane</keyword>
<dbReference type="InterPro" id="IPR050539">
    <property type="entry name" value="ThrE_Dicarb/AminoAcid_Exp"/>
</dbReference>
<keyword evidence="5 8" id="KW-1133">Transmembrane helix</keyword>
<feature type="transmembrane region" description="Helical" evidence="8">
    <location>
        <begin position="115"/>
        <end position="138"/>
    </location>
</feature>
<keyword evidence="2" id="KW-1003">Cell membrane</keyword>
<dbReference type="PANTHER" id="PTHR34390:SF1">
    <property type="entry name" value="SUCCINATE TRANSPORTER SUBUNIT YJJB-RELATED"/>
    <property type="match status" value="1"/>
</dbReference>
<protein>
    <recommendedName>
        <fullName evidence="9">Threonine/Serine exporter ThrE domain-containing protein</fullName>
    </recommendedName>
</protein>
<evidence type="ECO:0000313" key="10">
    <source>
        <dbReference type="EMBL" id="KRK97082.1"/>
    </source>
</evidence>
<dbReference type="PATRIC" id="fig|1423776.4.peg.1968"/>
<dbReference type="Pfam" id="PF12821">
    <property type="entry name" value="ThrE_2"/>
    <property type="match status" value="1"/>
</dbReference>
<evidence type="ECO:0000256" key="5">
    <source>
        <dbReference type="ARBA" id="ARBA00022989"/>
    </source>
</evidence>
<accession>A0A0R1LXC2</accession>